<dbReference type="EMBL" id="JAVDVI010000007">
    <property type="protein sequence ID" value="MDR6967867.1"/>
    <property type="molecule type" value="Genomic_DNA"/>
</dbReference>
<dbReference type="Proteomes" id="UP001255185">
    <property type="component" value="Unassembled WGS sequence"/>
</dbReference>
<dbReference type="InterPro" id="IPR003362">
    <property type="entry name" value="Bact_transf"/>
</dbReference>
<evidence type="ECO:0000313" key="4">
    <source>
        <dbReference type="Proteomes" id="UP001255185"/>
    </source>
</evidence>
<feature type="domain" description="Bacterial sugar transferase" evidence="2">
    <location>
        <begin position="192"/>
        <end position="340"/>
    </location>
</feature>
<protein>
    <submittedName>
        <fullName evidence="3">Lipopolysaccharide/colanic/teichoic acid biosynthesis glycosyltransferase</fullName>
    </submittedName>
</protein>
<dbReference type="PANTHER" id="PTHR30576">
    <property type="entry name" value="COLANIC BIOSYNTHESIS UDP-GLUCOSE LIPID CARRIER TRANSFERASE"/>
    <property type="match status" value="1"/>
</dbReference>
<evidence type="ECO:0000313" key="3">
    <source>
        <dbReference type="EMBL" id="MDR6967867.1"/>
    </source>
</evidence>
<dbReference type="PANTHER" id="PTHR30576:SF0">
    <property type="entry name" value="UNDECAPRENYL-PHOSPHATE N-ACETYLGALACTOSAMINYL 1-PHOSPHATE TRANSFERASE-RELATED"/>
    <property type="match status" value="1"/>
</dbReference>
<keyword evidence="4" id="KW-1185">Reference proteome</keyword>
<evidence type="ECO:0000256" key="1">
    <source>
        <dbReference type="ARBA" id="ARBA00006464"/>
    </source>
</evidence>
<gene>
    <name evidence="3" type="ORF">J2X31_001881</name>
</gene>
<proteinExistence type="inferred from homology"/>
<dbReference type="Pfam" id="PF02397">
    <property type="entry name" value="Bac_transf"/>
    <property type="match status" value="1"/>
</dbReference>
<reference evidence="3 4" key="1">
    <citation type="submission" date="2023-07" db="EMBL/GenBank/DDBJ databases">
        <title>Sorghum-associated microbial communities from plants grown in Nebraska, USA.</title>
        <authorList>
            <person name="Schachtman D."/>
        </authorList>
    </citation>
    <scope>NUCLEOTIDE SEQUENCE [LARGE SCALE GENOMIC DNA]</scope>
    <source>
        <strain evidence="3 4">3773</strain>
    </source>
</reference>
<accession>A0ABU1TR35</accession>
<name>A0ABU1TR35_9FLAO</name>
<sequence length="352" mass="41447">MTNNIVLNTNKELIVSQVGEEVFEFLNQNVEFSDQTFITSTNTRFNIDSLNVGTYNTIINLKRVNDFRWINKYFESVNKKLPVGGLFIDSVETYAVRKKRLLKKFPKPFNYIYYFFDVLLTRVSPKMKLTQNLYFFLTKGKGRVISRPEVLGRLYSCGFEIVKEEVINNKLYFVSRKIAEPCFNLNPTYGLLIKLNRVGKNGKPIKVYKFRTMHPYAEYLQQYVFEKNNLKEGGKLNDDFRISTPGKILRKYWIDELPMIINLFKGEIKFIGVRPLSPHYLSLYKVELQELRKNTKPGLLPPFYADLPKTLDEIMISEENYLKMYIKNPIETDIKYFLKVVFNIVIKKARSN</sequence>
<organism evidence="3 4">
    <name type="scientific">Flavobacterium arsenatis</name>
    <dbReference type="NCBI Taxonomy" id="1484332"/>
    <lineage>
        <taxon>Bacteria</taxon>
        <taxon>Pseudomonadati</taxon>
        <taxon>Bacteroidota</taxon>
        <taxon>Flavobacteriia</taxon>
        <taxon>Flavobacteriales</taxon>
        <taxon>Flavobacteriaceae</taxon>
        <taxon>Flavobacterium</taxon>
    </lineage>
</organism>
<evidence type="ECO:0000259" key="2">
    <source>
        <dbReference type="Pfam" id="PF02397"/>
    </source>
</evidence>
<comment type="caution">
    <text evidence="3">The sequence shown here is derived from an EMBL/GenBank/DDBJ whole genome shotgun (WGS) entry which is preliminary data.</text>
</comment>
<comment type="similarity">
    <text evidence="1">Belongs to the bacterial sugar transferase family.</text>
</comment>
<dbReference type="RefSeq" id="WP_310026242.1">
    <property type="nucleotide sequence ID" value="NZ_JAVDVI010000007.1"/>
</dbReference>